<dbReference type="GO" id="GO:0005743">
    <property type="term" value="C:mitochondrial inner membrane"/>
    <property type="evidence" value="ECO:0007669"/>
    <property type="project" value="UniProtKB-SubCell"/>
</dbReference>
<reference evidence="3 4" key="1">
    <citation type="submission" date="2016-11" db="EMBL/GenBank/DDBJ databases">
        <title>The macronuclear genome of Stentor coeruleus: a giant cell with tiny introns.</title>
        <authorList>
            <person name="Slabodnick M."/>
            <person name="Ruby J.G."/>
            <person name="Reiff S.B."/>
            <person name="Swart E.C."/>
            <person name="Gosai S."/>
            <person name="Prabakaran S."/>
            <person name="Witkowska E."/>
            <person name="Larue G.E."/>
            <person name="Fisher S."/>
            <person name="Freeman R.M."/>
            <person name="Gunawardena J."/>
            <person name="Chu W."/>
            <person name="Stover N.A."/>
            <person name="Gregory B.D."/>
            <person name="Nowacki M."/>
            <person name="Derisi J."/>
            <person name="Roy S.W."/>
            <person name="Marshall W.F."/>
            <person name="Sood P."/>
        </authorList>
    </citation>
    <scope>NUCLEOTIDE SEQUENCE [LARGE SCALE GENOMIC DNA]</scope>
    <source>
        <strain evidence="3">WM001</strain>
    </source>
</reference>
<comment type="subunit">
    <text evidence="1">Heterohexamer.</text>
</comment>
<evidence type="ECO:0000313" key="4">
    <source>
        <dbReference type="Proteomes" id="UP000187209"/>
    </source>
</evidence>
<keyword evidence="1" id="KW-0472">Membrane</keyword>
<keyword evidence="4" id="KW-1185">Reference proteome</keyword>
<keyword evidence="1" id="KW-0143">Chaperone</keyword>
<protein>
    <recommendedName>
        <fullName evidence="1">Mitochondrial import inner membrane translocase subunit</fullName>
    </recommendedName>
</protein>
<keyword evidence="1" id="KW-0653">Protein transport</keyword>
<dbReference type="Gene3D" id="1.10.287.810">
    <property type="entry name" value="Mitochondrial import inner membrane translocase subunit tim13 like domains"/>
    <property type="match status" value="1"/>
</dbReference>
<dbReference type="InterPro" id="IPR035427">
    <property type="entry name" value="Tim10-like_dom_sf"/>
</dbReference>
<sequence length="85" mass="9849">MDQRRQLEVQQALQQQHALMKNFAKITHDCFLKCVTRPGKSLSHTEEACTNNCVDRYRDTQMFLIERLQAQAENEKSKHGSQGLS</sequence>
<accession>A0A1R2C5L5</accession>
<evidence type="ECO:0000313" key="3">
    <source>
        <dbReference type="EMBL" id="OMJ84296.1"/>
    </source>
</evidence>
<evidence type="ECO:0000256" key="1">
    <source>
        <dbReference type="RuleBase" id="RU367043"/>
    </source>
</evidence>
<dbReference type="AlphaFoldDB" id="A0A1R2C5L5"/>
<keyword evidence="1" id="KW-0811">Translocation</keyword>
<organism evidence="3 4">
    <name type="scientific">Stentor coeruleus</name>
    <dbReference type="NCBI Taxonomy" id="5963"/>
    <lineage>
        <taxon>Eukaryota</taxon>
        <taxon>Sar</taxon>
        <taxon>Alveolata</taxon>
        <taxon>Ciliophora</taxon>
        <taxon>Postciliodesmatophora</taxon>
        <taxon>Heterotrichea</taxon>
        <taxon>Heterotrichida</taxon>
        <taxon>Stentoridae</taxon>
        <taxon>Stentor</taxon>
    </lineage>
</organism>
<dbReference type="SUPFAM" id="SSF144122">
    <property type="entry name" value="Tim10-like"/>
    <property type="match status" value="1"/>
</dbReference>
<gene>
    <name evidence="3" type="ORF">SteCoe_14644</name>
</gene>
<dbReference type="EMBL" id="MPUH01000274">
    <property type="protein sequence ID" value="OMJ84296.1"/>
    <property type="molecule type" value="Genomic_DNA"/>
</dbReference>
<proteinExistence type="inferred from homology"/>
<keyword evidence="1" id="KW-0813">Transport</keyword>
<comment type="function">
    <text evidence="1">Mitochondrial intermembrane chaperone that participates in the import and insertion of some multi-pass transmembrane proteins into the mitochondrial inner membrane. Also required for the transfer of beta-barrel precursors from the TOM complex to the sorting and assembly machinery (SAM complex) of the outer membrane. Acts as a chaperone-like protein that protects the hydrophobic precursors from aggregation and guide them through the mitochondrial intermembrane space.</text>
</comment>
<keyword evidence="1" id="KW-0999">Mitochondrion inner membrane</keyword>
<keyword evidence="1" id="KW-1015">Disulfide bond</keyword>
<name>A0A1R2C5L5_9CILI</name>
<comment type="similarity">
    <text evidence="1">Belongs to the small Tim family.</text>
</comment>
<dbReference type="InterPro" id="IPR004217">
    <property type="entry name" value="Tim10-like"/>
</dbReference>
<dbReference type="GO" id="GO:0015031">
    <property type="term" value="P:protein transport"/>
    <property type="evidence" value="ECO:0007669"/>
    <property type="project" value="UniProtKB-KW"/>
</dbReference>
<dbReference type="Pfam" id="PF02953">
    <property type="entry name" value="zf-Tim10_DDP"/>
    <property type="match status" value="1"/>
</dbReference>
<feature type="domain" description="Tim10-like" evidence="2">
    <location>
        <begin position="10"/>
        <end position="70"/>
    </location>
</feature>
<keyword evidence="1" id="KW-0496">Mitochondrion</keyword>
<dbReference type="Proteomes" id="UP000187209">
    <property type="component" value="Unassembled WGS sequence"/>
</dbReference>
<comment type="domain">
    <text evidence="1">The twin CX3C motif contains 4 conserved Cys residues that form 2 disulfide bonds in the mitochondrial intermembrane space.</text>
</comment>
<dbReference type="OrthoDB" id="344165at2759"/>
<evidence type="ECO:0000259" key="2">
    <source>
        <dbReference type="Pfam" id="PF02953"/>
    </source>
</evidence>
<comment type="caution">
    <text evidence="3">The sequence shown here is derived from an EMBL/GenBank/DDBJ whole genome shotgun (WGS) entry which is preliminary data.</text>
</comment>
<comment type="subcellular location">
    <subcellularLocation>
        <location evidence="1">Mitochondrion inner membrane</location>
        <topology evidence="1">Peripheral membrane protein</topology>
        <orientation evidence="1">Intermembrane side</orientation>
    </subcellularLocation>
</comment>